<dbReference type="KEGG" id="cme:CYME_CMD157C"/>
<dbReference type="eggNOG" id="ENOG502QSDH">
    <property type="taxonomic scope" value="Eukaryota"/>
</dbReference>
<dbReference type="HOGENOM" id="CLU_856217_0_0_1"/>
<dbReference type="Proteomes" id="UP000007014">
    <property type="component" value="Chromosome 4"/>
</dbReference>
<dbReference type="SUPFAM" id="SSF55961">
    <property type="entry name" value="Bet v1-like"/>
    <property type="match status" value="1"/>
</dbReference>
<dbReference type="InterPro" id="IPR047137">
    <property type="entry name" value="ORF3"/>
</dbReference>
<dbReference type="PANTHER" id="PTHR33824:SF7">
    <property type="entry name" value="POLYKETIDE CYCLASE_DEHYDRASE AND LIPID TRANSPORT SUPERFAMILY PROTEIN"/>
    <property type="match status" value="1"/>
</dbReference>
<gene>
    <name evidence="2" type="ORF">CYME_CMD157C</name>
</gene>
<accession>M1VFB7</accession>
<dbReference type="PANTHER" id="PTHR33824">
    <property type="entry name" value="POLYKETIDE CYCLASE/DEHYDRASE AND LIPID TRANSPORT SUPERFAMILY PROTEIN"/>
    <property type="match status" value="1"/>
</dbReference>
<dbReference type="InterPro" id="IPR023393">
    <property type="entry name" value="START-like_dom_sf"/>
</dbReference>
<sequence>MVSGARRTACGTAAWRGAAGDTGVEVGVIGTPARCKQFACTQAVAELSLQPALISRQAQVTRAFALGWALCATGRPLPRTRLAICCSAGRLGRRVRAAHVLAQPGTWVLAQRSVTLPADAGDAVRVSGFWQTVPTQVRKCAARHRHVVRRRLECAWVQHRAAIQVDAPRELVFAHYRDLDAMPRWSPWLRSVRVDARDPQLTHWTLAAKGLEFTWQARMVRVEPPTEIAWESVRGLRNRGRVAFREHTNKSSPSSSSSSSLSSSSVPSTMLEIELAFELPAWVALWLKSAPLLQGFVERTLLADLERFRAYVHEQVAQERRLEAS</sequence>
<reference evidence="2 3" key="1">
    <citation type="journal article" date="2004" name="Nature">
        <title>Genome sequence of the ultrasmall unicellular red alga Cyanidioschyzon merolae 10D.</title>
        <authorList>
            <person name="Matsuzaki M."/>
            <person name="Misumi O."/>
            <person name="Shin-i T."/>
            <person name="Maruyama S."/>
            <person name="Takahara M."/>
            <person name="Miyagishima S."/>
            <person name="Mori T."/>
            <person name="Nishida K."/>
            <person name="Yagisawa F."/>
            <person name="Nishida K."/>
            <person name="Yoshida Y."/>
            <person name="Nishimura Y."/>
            <person name="Nakao S."/>
            <person name="Kobayashi T."/>
            <person name="Momoyama Y."/>
            <person name="Higashiyama T."/>
            <person name="Minoda A."/>
            <person name="Sano M."/>
            <person name="Nomoto H."/>
            <person name="Oishi K."/>
            <person name="Hayashi H."/>
            <person name="Ohta F."/>
            <person name="Nishizaka S."/>
            <person name="Haga S."/>
            <person name="Miura S."/>
            <person name="Morishita T."/>
            <person name="Kabeya Y."/>
            <person name="Terasawa K."/>
            <person name="Suzuki Y."/>
            <person name="Ishii Y."/>
            <person name="Asakawa S."/>
            <person name="Takano H."/>
            <person name="Ohta N."/>
            <person name="Kuroiwa H."/>
            <person name="Tanaka K."/>
            <person name="Shimizu N."/>
            <person name="Sugano S."/>
            <person name="Sato N."/>
            <person name="Nozaki H."/>
            <person name="Ogasawara N."/>
            <person name="Kohara Y."/>
            <person name="Kuroiwa T."/>
        </authorList>
    </citation>
    <scope>NUCLEOTIDE SEQUENCE [LARGE SCALE GENOMIC DNA]</scope>
    <source>
        <strain evidence="2 3">10D</strain>
    </source>
</reference>
<evidence type="ECO:0000259" key="1">
    <source>
        <dbReference type="Pfam" id="PF03364"/>
    </source>
</evidence>
<dbReference type="Pfam" id="PF03364">
    <property type="entry name" value="Polyketide_cyc"/>
    <property type="match status" value="1"/>
</dbReference>
<dbReference type="InterPro" id="IPR005031">
    <property type="entry name" value="COQ10_START"/>
</dbReference>
<dbReference type="Gene3D" id="3.30.530.20">
    <property type="match status" value="1"/>
</dbReference>
<dbReference type="EMBL" id="AP006486">
    <property type="protein sequence ID" value="BAM79218.1"/>
    <property type="molecule type" value="Genomic_DNA"/>
</dbReference>
<dbReference type="OrthoDB" id="47798at2759"/>
<proteinExistence type="predicted"/>
<dbReference type="AlphaFoldDB" id="M1VFB7"/>
<evidence type="ECO:0000313" key="3">
    <source>
        <dbReference type="Proteomes" id="UP000007014"/>
    </source>
</evidence>
<reference evidence="2 3" key="2">
    <citation type="journal article" date="2007" name="BMC Biol.">
        <title>A 100%-complete sequence reveals unusually simple genomic features in the hot-spring red alga Cyanidioschyzon merolae.</title>
        <authorList>
            <person name="Nozaki H."/>
            <person name="Takano H."/>
            <person name="Misumi O."/>
            <person name="Terasawa K."/>
            <person name="Matsuzaki M."/>
            <person name="Maruyama S."/>
            <person name="Nishida K."/>
            <person name="Yagisawa F."/>
            <person name="Yoshida Y."/>
            <person name="Fujiwara T."/>
            <person name="Takio S."/>
            <person name="Tamura K."/>
            <person name="Chung S.J."/>
            <person name="Nakamura S."/>
            <person name="Kuroiwa H."/>
            <person name="Tanaka K."/>
            <person name="Sato N."/>
            <person name="Kuroiwa T."/>
        </authorList>
    </citation>
    <scope>NUCLEOTIDE SEQUENCE [LARGE SCALE GENOMIC DNA]</scope>
    <source>
        <strain evidence="2 3">10D</strain>
    </source>
</reference>
<organism evidence="2 3">
    <name type="scientific">Cyanidioschyzon merolae (strain NIES-3377 / 10D)</name>
    <name type="common">Unicellular red alga</name>
    <dbReference type="NCBI Taxonomy" id="280699"/>
    <lineage>
        <taxon>Eukaryota</taxon>
        <taxon>Rhodophyta</taxon>
        <taxon>Bangiophyceae</taxon>
        <taxon>Cyanidiales</taxon>
        <taxon>Cyanidiaceae</taxon>
        <taxon>Cyanidioschyzon</taxon>
    </lineage>
</organism>
<dbReference type="GeneID" id="16992705"/>
<dbReference type="RefSeq" id="XP_005535504.1">
    <property type="nucleotide sequence ID" value="XM_005535447.1"/>
</dbReference>
<dbReference type="Gramene" id="CMD157CT">
    <property type="protein sequence ID" value="CMD157CT"/>
    <property type="gene ID" value="CMD157C"/>
</dbReference>
<dbReference type="STRING" id="280699.M1VFB7"/>
<keyword evidence="3" id="KW-1185">Reference proteome</keyword>
<evidence type="ECO:0000313" key="2">
    <source>
        <dbReference type="EMBL" id="BAM79218.1"/>
    </source>
</evidence>
<name>M1VFB7_CYAM1</name>
<feature type="domain" description="Coenzyme Q-binding protein COQ10 START" evidence="1">
    <location>
        <begin position="165"/>
        <end position="262"/>
    </location>
</feature>
<protein>
    <recommendedName>
        <fullName evidence="1">Coenzyme Q-binding protein COQ10 START domain-containing protein</fullName>
    </recommendedName>
</protein>